<organism evidence="1">
    <name type="scientific">uncultured Caudovirales phage</name>
    <dbReference type="NCBI Taxonomy" id="2100421"/>
    <lineage>
        <taxon>Viruses</taxon>
        <taxon>Duplodnaviria</taxon>
        <taxon>Heunggongvirae</taxon>
        <taxon>Uroviricota</taxon>
        <taxon>Caudoviricetes</taxon>
        <taxon>Peduoviridae</taxon>
        <taxon>Maltschvirus</taxon>
        <taxon>Maltschvirus maltsch</taxon>
    </lineage>
</organism>
<gene>
    <name evidence="1" type="ORF">UFOVP411_24</name>
</gene>
<dbReference type="InterPro" id="IPR029052">
    <property type="entry name" value="Metallo-depent_PP-like"/>
</dbReference>
<proteinExistence type="predicted"/>
<sequence>MASRKKPRDGKLIYVIPDAQVKPGHSVAYLRAIGLHIMSKRPDIIVCLGDFADMPSLSSWDRKKLQFEGRRYRQDVNATKKAMEALLGPIREHNLGKPPEEQYRPRLVMTLGNHEDRIGRFVADNPELEGHLSVADLGYEGYGWEVVPFLEPIVIEGIVFCHYLTSGVMGRPITTAAAILQKRHMSAVVGHQQGRMVHDQVAADGRQLRAIIAGSCYEHDEDYLGPQGNKHWRGVVLLHAVKDGEFIEQFVTIRHLKRKYREQIGE</sequence>
<reference evidence="1" key="1">
    <citation type="submission" date="2020-04" db="EMBL/GenBank/DDBJ databases">
        <authorList>
            <person name="Chiriac C."/>
            <person name="Salcher M."/>
            <person name="Ghai R."/>
            <person name="Kavagutti S V."/>
        </authorList>
    </citation>
    <scope>NUCLEOTIDE SEQUENCE</scope>
</reference>
<dbReference type="EMBL" id="LR796385">
    <property type="protein sequence ID" value="CAB4141036.1"/>
    <property type="molecule type" value="Genomic_DNA"/>
</dbReference>
<dbReference type="SUPFAM" id="SSF56300">
    <property type="entry name" value="Metallo-dependent phosphatases"/>
    <property type="match status" value="1"/>
</dbReference>
<evidence type="ECO:0008006" key="2">
    <source>
        <dbReference type="Google" id="ProtNLM"/>
    </source>
</evidence>
<accession>A0A6J5M7C4</accession>
<name>A0A6J5M7C4_9CAUD</name>
<evidence type="ECO:0000313" key="1">
    <source>
        <dbReference type="EMBL" id="CAB4141036.1"/>
    </source>
</evidence>
<protein>
    <recommendedName>
        <fullName evidence="2">Calcineurin-like phosphoesterase domain-containing protein</fullName>
    </recommendedName>
</protein>